<sequence length="377" mass="42545">TVWGPGILSGRAIMALGEQTLKVFGRIIDREALAIQWRLVTIRRTAPCECGEGDTWNIPRFIHGERSRVVIPGSLSRGMEIGLHSASHGCLYRKQISSCMNCLSRGNRRRQNQLLCYWRNVIQFHKSSRDWGSDPILDFLTILIQLSPEMHSACCSVISKLSENPNLSILFLRFPGHPMLQLYTENNLRLPALCRTPLAKLQLEFFGDRMYRWNTWKALTAAGHPTEARLHKIEQILLSAASTNQCWTPQLFDAAVDLFDFLLHSRVPEHKETAVQHLTACLAVEGHHSWEPLRLAFSSFKGRLKLMCDFYAGTYEASTLEYPTPFPTVKVKQSPLLCGFLLCGHLDGPPELEAPPPPYVSAPTRTLDVIPEADEES</sequence>
<feature type="region of interest" description="Disordered" evidence="1">
    <location>
        <begin position="353"/>
        <end position="377"/>
    </location>
</feature>
<keyword evidence="3" id="KW-1185">Reference proteome</keyword>
<proteinExistence type="predicted"/>
<evidence type="ECO:0000313" key="2">
    <source>
        <dbReference type="EMBL" id="KAJ7617784.1"/>
    </source>
</evidence>
<comment type="caution">
    <text evidence="2">The sequence shown here is derived from an EMBL/GenBank/DDBJ whole genome shotgun (WGS) entry which is preliminary data.</text>
</comment>
<protein>
    <submittedName>
        <fullName evidence="2">Uncharacterized protein</fullName>
    </submittedName>
</protein>
<dbReference type="EMBL" id="JARKIF010000020">
    <property type="protein sequence ID" value="KAJ7617784.1"/>
    <property type="molecule type" value="Genomic_DNA"/>
</dbReference>
<dbReference type="AlphaFoldDB" id="A0AAD7BDL8"/>
<gene>
    <name evidence="2" type="ORF">FB45DRAFT_932680</name>
</gene>
<feature type="non-terminal residue" evidence="2">
    <location>
        <position position="377"/>
    </location>
</feature>
<reference evidence="2" key="1">
    <citation type="submission" date="2023-03" db="EMBL/GenBank/DDBJ databases">
        <title>Massive genome expansion in bonnet fungi (Mycena s.s.) driven by repeated elements and novel gene families across ecological guilds.</title>
        <authorList>
            <consortium name="Lawrence Berkeley National Laboratory"/>
            <person name="Harder C.B."/>
            <person name="Miyauchi S."/>
            <person name="Viragh M."/>
            <person name="Kuo A."/>
            <person name="Thoen E."/>
            <person name="Andreopoulos B."/>
            <person name="Lu D."/>
            <person name="Skrede I."/>
            <person name="Drula E."/>
            <person name="Henrissat B."/>
            <person name="Morin E."/>
            <person name="Kohler A."/>
            <person name="Barry K."/>
            <person name="LaButti K."/>
            <person name="Morin E."/>
            <person name="Salamov A."/>
            <person name="Lipzen A."/>
            <person name="Mereny Z."/>
            <person name="Hegedus B."/>
            <person name="Baldrian P."/>
            <person name="Stursova M."/>
            <person name="Weitz H."/>
            <person name="Taylor A."/>
            <person name="Grigoriev I.V."/>
            <person name="Nagy L.G."/>
            <person name="Martin F."/>
            <person name="Kauserud H."/>
        </authorList>
    </citation>
    <scope>NUCLEOTIDE SEQUENCE</scope>
    <source>
        <strain evidence="2">9284</strain>
    </source>
</reference>
<organism evidence="2 3">
    <name type="scientific">Roridomyces roridus</name>
    <dbReference type="NCBI Taxonomy" id="1738132"/>
    <lineage>
        <taxon>Eukaryota</taxon>
        <taxon>Fungi</taxon>
        <taxon>Dikarya</taxon>
        <taxon>Basidiomycota</taxon>
        <taxon>Agaricomycotina</taxon>
        <taxon>Agaricomycetes</taxon>
        <taxon>Agaricomycetidae</taxon>
        <taxon>Agaricales</taxon>
        <taxon>Marasmiineae</taxon>
        <taxon>Mycenaceae</taxon>
        <taxon>Roridomyces</taxon>
    </lineage>
</organism>
<evidence type="ECO:0000256" key="1">
    <source>
        <dbReference type="SAM" id="MobiDB-lite"/>
    </source>
</evidence>
<name>A0AAD7BDL8_9AGAR</name>
<dbReference type="Proteomes" id="UP001221142">
    <property type="component" value="Unassembled WGS sequence"/>
</dbReference>
<accession>A0AAD7BDL8</accession>
<evidence type="ECO:0000313" key="3">
    <source>
        <dbReference type="Proteomes" id="UP001221142"/>
    </source>
</evidence>